<feature type="compositionally biased region" description="Low complexity" evidence="1">
    <location>
        <begin position="550"/>
        <end position="559"/>
    </location>
</feature>
<evidence type="ECO:0000313" key="3">
    <source>
        <dbReference type="Proteomes" id="UP001255856"/>
    </source>
</evidence>
<protein>
    <submittedName>
        <fullName evidence="2">Uncharacterized protein</fullName>
    </submittedName>
</protein>
<proteinExistence type="predicted"/>
<evidence type="ECO:0000256" key="1">
    <source>
        <dbReference type="SAM" id="MobiDB-lite"/>
    </source>
</evidence>
<dbReference type="AlphaFoldDB" id="A0AAD9MIG4"/>
<accession>A0AAD9MIG4</accession>
<dbReference type="Proteomes" id="UP001255856">
    <property type="component" value="Unassembled WGS sequence"/>
</dbReference>
<gene>
    <name evidence="2" type="ORF">QBZ16_003217</name>
</gene>
<dbReference type="EMBL" id="JASFZW010000004">
    <property type="protein sequence ID" value="KAK2078377.1"/>
    <property type="molecule type" value="Genomic_DNA"/>
</dbReference>
<reference evidence="2" key="1">
    <citation type="submission" date="2021-01" db="EMBL/GenBank/DDBJ databases">
        <authorList>
            <person name="Eckstrom K.M.E."/>
        </authorList>
    </citation>
    <scope>NUCLEOTIDE SEQUENCE</scope>
    <source>
        <strain evidence="2">UVCC 0001</strain>
    </source>
</reference>
<comment type="caution">
    <text evidence="2">The sequence shown here is derived from an EMBL/GenBank/DDBJ whole genome shotgun (WGS) entry which is preliminary data.</text>
</comment>
<sequence>MSRACFPRTRVATARLAEDPRAQIEREILACSSASSLLRLVARSQARIIVTGCLPAVWERASELTGLLARCGSDQHAQLLPLLWDLTEAYLPKADLQGLISLAASAGLCESESASVQSLLSARLSQLLADLPSLRRPEALELLCLLPERSSAHRRLLSGCQPLLGDPRVVAALSTPCLLRLLTLALGPVDERAAGLPRRLADSMLAALAARAPGLPPAVALRALRALARVGARLGSAGGLESLAGCLAERAVPLLPALGPAQLCAFAGDVRALCGCQIDAGIVMALAASASAKIATRQATCAQTVLLLEASAALAPGGRLPRKSGLLQATQRRVAHSAREWDADALSRVLACFARCGYDGRPGEAVEVMLGRLAELSGGGGRARCAPGCEAPHVHGRHASHAAGAGYPGRHVCRRGGARPPGGAALVAASVRALAAQGPGPEARRGLLVLLDTLCALHIDPTTDLAAEGASERLTRALVTGLRACLAELAPTPQGDALHELASLARAAASADLCRGEALLRTLRLPQGRPAAQALVVLHARCLREGRVGPSPAAAALPGPHRRRLGRGARAPRRDRAAGRARRHAPRGGALPGGVRCLAAALLATLPRIQAQRLFPELLAITHEGAADAPQPRRRSLLKDLKNHVAQRLLIV</sequence>
<keyword evidence="3" id="KW-1185">Reference proteome</keyword>
<name>A0AAD9MIG4_PROWI</name>
<evidence type="ECO:0000313" key="2">
    <source>
        <dbReference type="EMBL" id="KAK2078377.1"/>
    </source>
</evidence>
<organism evidence="2 3">
    <name type="scientific">Prototheca wickerhamii</name>
    <dbReference type="NCBI Taxonomy" id="3111"/>
    <lineage>
        <taxon>Eukaryota</taxon>
        <taxon>Viridiplantae</taxon>
        <taxon>Chlorophyta</taxon>
        <taxon>core chlorophytes</taxon>
        <taxon>Trebouxiophyceae</taxon>
        <taxon>Chlorellales</taxon>
        <taxon>Chlorellaceae</taxon>
        <taxon>Prototheca</taxon>
    </lineage>
</organism>
<feature type="region of interest" description="Disordered" evidence="1">
    <location>
        <begin position="550"/>
        <end position="588"/>
    </location>
</feature>
<feature type="compositionally biased region" description="Basic residues" evidence="1">
    <location>
        <begin position="560"/>
        <end position="571"/>
    </location>
</feature>